<name>A0A5N3PAP5_9HYPH</name>
<dbReference type="EMBL" id="VCMV01000015">
    <property type="protein sequence ID" value="KAB0266809.1"/>
    <property type="molecule type" value="Genomic_DNA"/>
</dbReference>
<dbReference type="Proteomes" id="UP000325684">
    <property type="component" value="Unassembled WGS sequence"/>
</dbReference>
<accession>A0A5N3PAP5</accession>
<reference evidence="1 2" key="1">
    <citation type="journal article" date="2019" name="Microorganisms">
        <title>Genome Insights into the Novel Species Microvirga brassicacearum, a Rapeseed Endophyte with Biotechnological Potential.</title>
        <authorList>
            <person name="Jimenez-Gomez A."/>
            <person name="Saati-Santamaria Z."/>
            <person name="Igual J.M."/>
            <person name="Rivas R."/>
            <person name="Mateos P.F."/>
            <person name="Garcia-Fraile P."/>
        </authorList>
    </citation>
    <scope>NUCLEOTIDE SEQUENCE [LARGE SCALE GENOMIC DNA]</scope>
    <source>
        <strain evidence="1 2">CDVBN77</strain>
    </source>
</reference>
<gene>
    <name evidence="1" type="ORF">FEZ63_12000</name>
</gene>
<evidence type="ECO:0000313" key="2">
    <source>
        <dbReference type="Proteomes" id="UP000325684"/>
    </source>
</evidence>
<proteinExistence type="predicted"/>
<protein>
    <submittedName>
        <fullName evidence="1">Uncharacterized protein</fullName>
    </submittedName>
</protein>
<keyword evidence="2" id="KW-1185">Reference proteome</keyword>
<comment type="caution">
    <text evidence="1">The sequence shown here is derived from an EMBL/GenBank/DDBJ whole genome shotgun (WGS) entry which is preliminary data.</text>
</comment>
<sequence length="119" mass="13431">MFATEPFEQRRDAFRLMPGIEDQAAKLAAGFQRLEPLQGGIDLATASAVQLKRAHDGADARQQVGWIGFRGLVQVSIDLVQNWLHRFLRNDARCAGVRNLVIRCSYSHNLFGARRALRR</sequence>
<evidence type="ECO:0000313" key="1">
    <source>
        <dbReference type="EMBL" id="KAB0266809.1"/>
    </source>
</evidence>
<dbReference type="AlphaFoldDB" id="A0A5N3PAP5"/>
<organism evidence="1 2">
    <name type="scientific">Microvirga brassicacearum</name>
    <dbReference type="NCBI Taxonomy" id="2580413"/>
    <lineage>
        <taxon>Bacteria</taxon>
        <taxon>Pseudomonadati</taxon>
        <taxon>Pseudomonadota</taxon>
        <taxon>Alphaproteobacteria</taxon>
        <taxon>Hyphomicrobiales</taxon>
        <taxon>Methylobacteriaceae</taxon>
        <taxon>Microvirga</taxon>
    </lineage>
</organism>